<dbReference type="FunFam" id="1.20.5.1160:FF:000001">
    <property type="entry name" value="Keratin type II"/>
    <property type="match status" value="1"/>
</dbReference>
<dbReference type="EMBL" id="JADWDJ010000008">
    <property type="protein sequence ID" value="KAG5277395.1"/>
    <property type="molecule type" value="Genomic_DNA"/>
</dbReference>
<dbReference type="GO" id="GO:0005200">
    <property type="term" value="F:structural constituent of cytoskeleton"/>
    <property type="evidence" value="ECO:0007669"/>
    <property type="project" value="TreeGrafter"/>
</dbReference>
<dbReference type="SMART" id="SM01391">
    <property type="entry name" value="Filament"/>
    <property type="match status" value="1"/>
</dbReference>
<dbReference type="Gene3D" id="1.20.5.170">
    <property type="match status" value="1"/>
</dbReference>
<dbReference type="AlphaFoldDB" id="A0AAV6GR61"/>
<feature type="compositionally biased region" description="Low complexity" evidence="5">
    <location>
        <begin position="44"/>
        <end position="70"/>
    </location>
</feature>
<evidence type="ECO:0000256" key="2">
    <source>
        <dbReference type="ARBA" id="ARBA00023054"/>
    </source>
</evidence>
<gene>
    <name evidence="7" type="ORF">AALO_G00117020</name>
</gene>
<feature type="region of interest" description="Disordered" evidence="5">
    <location>
        <begin position="22"/>
        <end position="70"/>
    </location>
</feature>
<reference evidence="7" key="1">
    <citation type="submission" date="2020-10" db="EMBL/GenBank/DDBJ databases">
        <title>Chromosome-scale genome assembly of the Allis shad, Alosa alosa.</title>
        <authorList>
            <person name="Margot Z."/>
            <person name="Christophe K."/>
            <person name="Cabau C."/>
            <person name="Louis A."/>
            <person name="Berthelot C."/>
            <person name="Parey E."/>
            <person name="Roest Crollius H."/>
            <person name="Montfort J."/>
            <person name="Robinson-Rechavi M."/>
            <person name="Bucao C."/>
            <person name="Bouchez O."/>
            <person name="Gislard M."/>
            <person name="Lluch J."/>
            <person name="Milhes M."/>
            <person name="Lampietro C."/>
            <person name="Lopez Roques C."/>
            <person name="Donnadieu C."/>
            <person name="Braasch I."/>
            <person name="Desvignes T."/>
            <person name="Postlethwait J."/>
            <person name="Bobe J."/>
            <person name="Guiguen Y."/>
        </authorList>
    </citation>
    <scope>NUCLEOTIDE SEQUENCE</scope>
    <source>
        <strain evidence="7">M-15738</strain>
        <tissue evidence="7">Blood</tissue>
    </source>
</reference>
<dbReference type="Gene3D" id="1.20.5.1160">
    <property type="entry name" value="Vasodilator-stimulated phosphoprotein"/>
    <property type="match status" value="1"/>
</dbReference>
<comment type="similarity">
    <text evidence="3">Belongs to the intermediate filament family.</text>
</comment>
<dbReference type="FunFam" id="1.20.5.500:FF:000001">
    <property type="entry name" value="Type II keratin 23"/>
    <property type="match status" value="1"/>
</dbReference>
<dbReference type="PANTHER" id="PTHR45652:SF11">
    <property type="entry name" value="NOTOCHORD GRANULAR SURFACE"/>
    <property type="match status" value="1"/>
</dbReference>
<dbReference type="PANTHER" id="PTHR45652">
    <property type="entry name" value="GLIAL FIBRILLARY ACIDIC PROTEIN"/>
    <property type="match status" value="1"/>
</dbReference>
<dbReference type="GO" id="GO:0005737">
    <property type="term" value="C:cytoplasm"/>
    <property type="evidence" value="ECO:0007669"/>
    <property type="project" value="TreeGrafter"/>
</dbReference>
<comment type="caution">
    <text evidence="7">The sequence shown here is derived from an EMBL/GenBank/DDBJ whole genome shotgun (WGS) entry which is preliminary data.</text>
</comment>
<keyword evidence="8" id="KW-1185">Reference proteome</keyword>
<keyword evidence="1" id="KW-0403">Intermediate filament</keyword>
<keyword evidence="2 4" id="KW-0175">Coiled coil</keyword>
<dbReference type="Proteomes" id="UP000823561">
    <property type="component" value="Chromosome 8"/>
</dbReference>
<proteinExistence type="inferred from homology"/>
<dbReference type="PROSITE" id="PS51842">
    <property type="entry name" value="IF_ROD_2"/>
    <property type="match status" value="1"/>
</dbReference>
<feature type="domain" description="IF rod" evidence="6">
    <location>
        <begin position="109"/>
        <end position="419"/>
    </location>
</feature>
<dbReference type="GO" id="GO:0005882">
    <property type="term" value="C:intermediate filament"/>
    <property type="evidence" value="ECO:0007669"/>
    <property type="project" value="UniProtKB-KW"/>
</dbReference>
<feature type="region of interest" description="Disordered" evidence="5">
    <location>
        <begin position="509"/>
        <end position="574"/>
    </location>
</feature>
<evidence type="ECO:0000259" key="6">
    <source>
        <dbReference type="PROSITE" id="PS51842"/>
    </source>
</evidence>
<dbReference type="InterPro" id="IPR039008">
    <property type="entry name" value="IF_rod_dom"/>
</dbReference>
<sequence length="613" mass="66622">MSRSPERISSYRRHFEGALTASSSTSLQVRVSSPSPTRRDNRTRSASSASYSRSGTMGRRAMSGSRRMAGGASMGGMSGMAALCVGMGGVDLDAAAAENQAFMSTRTSERQEMVTLNDRLAIYIEKVRSLESQNKLLEAEIDAIQNRYTKPSGLRKLYEEQLREMMRVAEQMRMQRDLAFAAKDAMAGQLEMLKVKYEEAVEARKKVEMDIVAFRPDVDAATAARIALEKQLDNLERELEFLQRLHKQEIEELMAQIYGGMSKVDVAFGLPDLSAALKDIQAQYDSIAAKNLQEMDSWYKNKFQDMNQASTSHVDRSRSVREEITGAKRDIANKERDLEALKTRNEGLEAQIREAQERYKKEEEDLLARIEAVKLELQGIKSKITMMLKEYQDLLNLKMALEIEITTYRKLIEGEDLRLDTMVRHGGMSLMGSGMGGGMATMGARGMGMNGSGMSAGSVMNGSAMGMGMGAMSGSAMSASGKSASAGAMSASMGAVGMGTDMVGGAAMASGTSSSMSATQTSGSMEMESKTMSSSNGMSTMMSSSNGMSKTVSSTNGAMSMSSSSKAEFSEEQAVEMTERKTVLIRTVKTDEDEILSDTQERTFTISGAADDM</sequence>
<dbReference type="GO" id="GO:0045109">
    <property type="term" value="P:intermediate filament organization"/>
    <property type="evidence" value="ECO:0007669"/>
    <property type="project" value="TreeGrafter"/>
</dbReference>
<dbReference type="InterPro" id="IPR050405">
    <property type="entry name" value="Intermediate_filament"/>
</dbReference>
<accession>A0AAV6GR61</accession>
<evidence type="ECO:0000313" key="8">
    <source>
        <dbReference type="Proteomes" id="UP000823561"/>
    </source>
</evidence>
<evidence type="ECO:0000256" key="5">
    <source>
        <dbReference type="SAM" id="MobiDB-lite"/>
    </source>
</evidence>
<evidence type="ECO:0000313" key="7">
    <source>
        <dbReference type="EMBL" id="KAG5277395.1"/>
    </source>
</evidence>
<dbReference type="Pfam" id="PF00038">
    <property type="entry name" value="Filament"/>
    <property type="match status" value="1"/>
</dbReference>
<evidence type="ECO:0000256" key="4">
    <source>
        <dbReference type="SAM" id="Coils"/>
    </source>
</evidence>
<dbReference type="Gene3D" id="1.20.5.500">
    <property type="entry name" value="Single helix bin"/>
    <property type="match status" value="1"/>
</dbReference>
<feature type="compositionally biased region" description="Low complexity" evidence="5">
    <location>
        <begin position="22"/>
        <end position="35"/>
    </location>
</feature>
<evidence type="ECO:0000256" key="3">
    <source>
        <dbReference type="ARBA" id="ARBA00061646"/>
    </source>
</evidence>
<organism evidence="7 8">
    <name type="scientific">Alosa alosa</name>
    <name type="common">allis shad</name>
    <dbReference type="NCBI Taxonomy" id="278164"/>
    <lineage>
        <taxon>Eukaryota</taxon>
        <taxon>Metazoa</taxon>
        <taxon>Chordata</taxon>
        <taxon>Craniata</taxon>
        <taxon>Vertebrata</taxon>
        <taxon>Euteleostomi</taxon>
        <taxon>Actinopterygii</taxon>
        <taxon>Neopterygii</taxon>
        <taxon>Teleostei</taxon>
        <taxon>Clupei</taxon>
        <taxon>Clupeiformes</taxon>
        <taxon>Clupeoidei</taxon>
        <taxon>Clupeidae</taxon>
        <taxon>Alosa</taxon>
    </lineage>
</organism>
<protein>
    <recommendedName>
        <fullName evidence="6">IF rod domain-containing protein</fullName>
    </recommendedName>
</protein>
<feature type="coiled-coil region" evidence="4">
    <location>
        <begin position="317"/>
        <end position="376"/>
    </location>
</feature>
<dbReference type="SUPFAM" id="SSF64593">
    <property type="entry name" value="Intermediate filament protein, coiled coil region"/>
    <property type="match status" value="2"/>
</dbReference>
<feature type="compositionally biased region" description="Low complexity" evidence="5">
    <location>
        <begin position="509"/>
        <end position="567"/>
    </location>
</feature>
<name>A0AAV6GR61_9TELE</name>
<evidence type="ECO:0000256" key="1">
    <source>
        <dbReference type="ARBA" id="ARBA00022754"/>
    </source>
</evidence>
<feature type="coiled-coil region" evidence="4">
    <location>
        <begin position="113"/>
        <end position="252"/>
    </location>
</feature>